<dbReference type="AlphaFoldDB" id="A0AAW9S327"/>
<gene>
    <name evidence="1" type="ORF">AAG747_21535</name>
</gene>
<dbReference type="GO" id="GO:0005886">
    <property type="term" value="C:plasma membrane"/>
    <property type="evidence" value="ECO:0007669"/>
    <property type="project" value="TreeGrafter"/>
</dbReference>
<dbReference type="Gene3D" id="2.120.10.30">
    <property type="entry name" value="TolB, C-terminal domain"/>
    <property type="match status" value="2"/>
</dbReference>
<dbReference type="SUPFAM" id="SSF101898">
    <property type="entry name" value="NHL repeat"/>
    <property type="match status" value="1"/>
</dbReference>
<dbReference type="GO" id="GO:0017147">
    <property type="term" value="F:Wnt-protein binding"/>
    <property type="evidence" value="ECO:0007669"/>
    <property type="project" value="TreeGrafter"/>
</dbReference>
<dbReference type="InterPro" id="IPR000033">
    <property type="entry name" value="LDLR_classB_rpt"/>
</dbReference>
<protein>
    <submittedName>
        <fullName evidence="1">Uncharacterized protein</fullName>
    </submittedName>
</protein>
<dbReference type="PANTHER" id="PTHR46513">
    <property type="entry name" value="VITELLOGENIN RECEPTOR-LIKE PROTEIN-RELATED-RELATED"/>
    <property type="match status" value="1"/>
</dbReference>
<dbReference type="RefSeq" id="WP_346823300.1">
    <property type="nucleotide sequence ID" value="NZ_JBDKWZ010000014.1"/>
</dbReference>
<dbReference type="GO" id="GO:0042813">
    <property type="term" value="F:Wnt receptor activity"/>
    <property type="evidence" value="ECO:0007669"/>
    <property type="project" value="TreeGrafter"/>
</dbReference>
<dbReference type="SMART" id="SM00135">
    <property type="entry name" value="LY"/>
    <property type="match status" value="3"/>
</dbReference>
<dbReference type="Proteomes" id="UP001403385">
    <property type="component" value="Unassembled WGS sequence"/>
</dbReference>
<name>A0AAW9S327_9BACT</name>
<evidence type="ECO:0000313" key="2">
    <source>
        <dbReference type="Proteomes" id="UP001403385"/>
    </source>
</evidence>
<dbReference type="GO" id="GO:0060070">
    <property type="term" value="P:canonical Wnt signaling pathway"/>
    <property type="evidence" value="ECO:0007669"/>
    <property type="project" value="TreeGrafter"/>
</dbReference>
<dbReference type="InterPro" id="IPR011042">
    <property type="entry name" value="6-blade_b-propeller_TolB-like"/>
</dbReference>
<sequence>MLKEFCKINYYLWLMLPLYFLGACTEGKDPEPLLDSKTYIFWTSLEDRTIERAVIKEGMAVETEVLYDEVKGLQSPSGIVADGSTQFIYWTDFSARQILRAPWDGSGNPEVLYTASYKGKGPLELVLDQKNRTIYWSQPYDHLILRAPADGGGPVDTLFSKKEQINGVWGVQLALSSGHLYWVEYNDAEVWRVSLRDQAKPELLYAGGSGFLRPYALAVNEELNALYILDNPLPGSIHTDRILKGSLDGKQALEMLYNREDGVENAYALAVGPGKEYLYWHNQLNEGSIYRGTLAGRSEPECLLRGIQVGLGLAVITITTPLL</sequence>
<evidence type="ECO:0000313" key="1">
    <source>
        <dbReference type="EMBL" id="MEN7550517.1"/>
    </source>
</evidence>
<keyword evidence="2" id="KW-1185">Reference proteome</keyword>
<reference evidence="1 2" key="1">
    <citation type="submission" date="2024-04" db="EMBL/GenBank/DDBJ databases">
        <title>Novel genus in family Flammeovirgaceae.</title>
        <authorList>
            <person name="Nguyen T.H."/>
            <person name="Vuong T.Q."/>
            <person name="Le H."/>
            <person name="Kim S.-G."/>
        </authorList>
    </citation>
    <scope>NUCLEOTIDE SEQUENCE [LARGE SCALE GENOMIC DNA]</scope>
    <source>
        <strain evidence="1 2">JCM 23209</strain>
    </source>
</reference>
<comment type="caution">
    <text evidence="1">The sequence shown here is derived from an EMBL/GenBank/DDBJ whole genome shotgun (WGS) entry which is preliminary data.</text>
</comment>
<dbReference type="EMBL" id="JBDKWZ010000014">
    <property type="protein sequence ID" value="MEN7550517.1"/>
    <property type="molecule type" value="Genomic_DNA"/>
</dbReference>
<dbReference type="PROSITE" id="PS51257">
    <property type="entry name" value="PROKAR_LIPOPROTEIN"/>
    <property type="match status" value="1"/>
</dbReference>
<proteinExistence type="predicted"/>
<dbReference type="InterPro" id="IPR050778">
    <property type="entry name" value="Cueball_EGF_LRP_Nidogen"/>
</dbReference>
<organism evidence="1 2">
    <name type="scientific">Rapidithrix thailandica</name>
    <dbReference type="NCBI Taxonomy" id="413964"/>
    <lineage>
        <taxon>Bacteria</taxon>
        <taxon>Pseudomonadati</taxon>
        <taxon>Bacteroidota</taxon>
        <taxon>Cytophagia</taxon>
        <taxon>Cytophagales</taxon>
        <taxon>Flammeovirgaceae</taxon>
        <taxon>Rapidithrix</taxon>
    </lineage>
</organism>
<dbReference type="PANTHER" id="PTHR46513:SF13">
    <property type="entry name" value="EGF-LIKE DOMAIN-CONTAINING PROTEIN"/>
    <property type="match status" value="1"/>
</dbReference>
<accession>A0AAW9S327</accession>